<comment type="caution">
    <text evidence="1">The sequence shown here is derived from an EMBL/GenBank/DDBJ whole genome shotgun (WGS) entry which is preliminary data.</text>
</comment>
<accession>A0AAN7AWK7</accession>
<protein>
    <submittedName>
        <fullName evidence="1">Uncharacterized protein</fullName>
    </submittedName>
</protein>
<reference evidence="1" key="2">
    <citation type="submission" date="2023-05" db="EMBL/GenBank/DDBJ databases">
        <authorList>
            <consortium name="Lawrence Berkeley National Laboratory"/>
            <person name="Steindorff A."/>
            <person name="Hensen N."/>
            <person name="Bonometti L."/>
            <person name="Westerberg I."/>
            <person name="Brannstrom I.O."/>
            <person name="Guillou S."/>
            <person name="Cros-Aarteil S."/>
            <person name="Calhoun S."/>
            <person name="Haridas S."/>
            <person name="Kuo A."/>
            <person name="Mondo S."/>
            <person name="Pangilinan J."/>
            <person name="Riley R."/>
            <person name="Labutti K."/>
            <person name="Andreopoulos B."/>
            <person name="Lipzen A."/>
            <person name="Chen C."/>
            <person name="Yanf M."/>
            <person name="Daum C."/>
            <person name="Ng V."/>
            <person name="Clum A."/>
            <person name="Ohm R."/>
            <person name="Martin F."/>
            <person name="Silar P."/>
            <person name="Natvig D."/>
            <person name="Lalanne C."/>
            <person name="Gautier V."/>
            <person name="Ament-Velasquez S.L."/>
            <person name="Kruys A."/>
            <person name="Hutchinson M.I."/>
            <person name="Powell A.J."/>
            <person name="Barry K."/>
            <person name="Miller A.N."/>
            <person name="Grigoriev I.V."/>
            <person name="Debuchy R."/>
            <person name="Gladieux P."/>
            <person name="Thoren M.H."/>
            <person name="Johannesson H."/>
        </authorList>
    </citation>
    <scope>NUCLEOTIDE SEQUENCE</scope>
    <source>
        <strain evidence="1">CBS 315.58</strain>
    </source>
</reference>
<gene>
    <name evidence="1" type="ORF">QBC40DRAFT_63429</name>
</gene>
<sequence length="226" mass="25657">MDQRRARAAWSRRQRCQGFITRESLREGEFLTQIRIMTRHGDVVTLPRALVTPHYGQSYMPAATEQVFCHATRQPTARETHLATLQLPRQLTDEEVQSVTMLSPMGRLTSNRSLCVWFLVPQLSLPWILARFPVLDSELCRQRGVNMILGLPFINWYMAQNGLARPQRQPPYVFLHNDLAANDDQIQNSGEQNWMGNMALLVAEGGTGLDTDIDAGSNRDQPNGQL</sequence>
<keyword evidence="2" id="KW-1185">Reference proteome</keyword>
<dbReference type="AlphaFoldDB" id="A0AAN7AWK7"/>
<dbReference type="EMBL" id="MU863911">
    <property type="protein sequence ID" value="KAK4201082.1"/>
    <property type="molecule type" value="Genomic_DNA"/>
</dbReference>
<name>A0AAN7AWK7_9PEZI</name>
<evidence type="ECO:0000313" key="1">
    <source>
        <dbReference type="EMBL" id="KAK4201082.1"/>
    </source>
</evidence>
<proteinExistence type="predicted"/>
<evidence type="ECO:0000313" key="2">
    <source>
        <dbReference type="Proteomes" id="UP001303160"/>
    </source>
</evidence>
<reference evidence="1" key="1">
    <citation type="journal article" date="2023" name="Mol. Phylogenet. Evol.">
        <title>Genome-scale phylogeny and comparative genomics of the fungal order Sordariales.</title>
        <authorList>
            <person name="Hensen N."/>
            <person name="Bonometti L."/>
            <person name="Westerberg I."/>
            <person name="Brannstrom I.O."/>
            <person name="Guillou S."/>
            <person name="Cros-Aarteil S."/>
            <person name="Calhoun S."/>
            <person name="Haridas S."/>
            <person name="Kuo A."/>
            <person name="Mondo S."/>
            <person name="Pangilinan J."/>
            <person name="Riley R."/>
            <person name="LaButti K."/>
            <person name="Andreopoulos B."/>
            <person name="Lipzen A."/>
            <person name="Chen C."/>
            <person name="Yan M."/>
            <person name="Daum C."/>
            <person name="Ng V."/>
            <person name="Clum A."/>
            <person name="Steindorff A."/>
            <person name="Ohm R.A."/>
            <person name="Martin F."/>
            <person name="Silar P."/>
            <person name="Natvig D.O."/>
            <person name="Lalanne C."/>
            <person name="Gautier V."/>
            <person name="Ament-Velasquez S.L."/>
            <person name="Kruys A."/>
            <person name="Hutchinson M.I."/>
            <person name="Powell A.J."/>
            <person name="Barry K."/>
            <person name="Miller A.N."/>
            <person name="Grigoriev I.V."/>
            <person name="Debuchy R."/>
            <person name="Gladieux P."/>
            <person name="Hiltunen Thoren M."/>
            <person name="Johannesson H."/>
        </authorList>
    </citation>
    <scope>NUCLEOTIDE SEQUENCE</scope>
    <source>
        <strain evidence="1">CBS 315.58</strain>
    </source>
</reference>
<dbReference type="Proteomes" id="UP001303160">
    <property type="component" value="Unassembled WGS sequence"/>
</dbReference>
<organism evidence="1 2">
    <name type="scientific">Triangularia verruculosa</name>
    <dbReference type="NCBI Taxonomy" id="2587418"/>
    <lineage>
        <taxon>Eukaryota</taxon>
        <taxon>Fungi</taxon>
        <taxon>Dikarya</taxon>
        <taxon>Ascomycota</taxon>
        <taxon>Pezizomycotina</taxon>
        <taxon>Sordariomycetes</taxon>
        <taxon>Sordariomycetidae</taxon>
        <taxon>Sordariales</taxon>
        <taxon>Podosporaceae</taxon>
        <taxon>Triangularia</taxon>
    </lineage>
</organism>